<feature type="chain" id="PRO_5019093136" evidence="7">
    <location>
        <begin position="29"/>
        <end position="357"/>
    </location>
</feature>
<keyword evidence="4" id="KW-0410">Iron transport</keyword>
<comment type="subcellular location">
    <subcellularLocation>
        <location evidence="1">Cell envelope</location>
    </subcellularLocation>
</comment>
<dbReference type="RefSeq" id="WP_126485684.1">
    <property type="nucleotide sequence ID" value="NZ_RXNS01000015.1"/>
</dbReference>
<comment type="similarity">
    <text evidence="2">Belongs to the bacterial solute-binding protein 8 family.</text>
</comment>
<dbReference type="CDD" id="cd01146">
    <property type="entry name" value="FhuD"/>
    <property type="match status" value="1"/>
</dbReference>
<reference evidence="9 10" key="1">
    <citation type="submission" date="2018-12" db="EMBL/GenBank/DDBJ databases">
        <authorList>
            <person name="Yu L."/>
        </authorList>
    </citation>
    <scope>NUCLEOTIDE SEQUENCE [LARGE SCALE GENOMIC DNA]</scope>
    <source>
        <strain evidence="9 10">11S</strain>
    </source>
</reference>
<evidence type="ECO:0000256" key="2">
    <source>
        <dbReference type="ARBA" id="ARBA00008814"/>
    </source>
</evidence>
<gene>
    <name evidence="9" type="ORF">EKG36_15435</name>
</gene>
<keyword evidence="4" id="KW-0408">Iron</keyword>
<evidence type="ECO:0000313" key="9">
    <source>
        <dbReference type="EMBL" id="RTR00823.1"/>
    </source>
</evidence>
<dbReference type="SUPFAM" id="SSF53807">
    <property type="entry name" value="Helical backbone' metal receptor"/>
    <property type="match status" value="1"/>
</dbReference>
<dbReference type="EMBL" id="RXNS01000015">
    <property type="protein sequence ID" value="RTR00823.1"/>
    <property type="molecule type" value="Genomic_DNA"/>
</dbReference>
<dbReference type="GO" id="GO:1901678">
    <property type="term" value="P:iron coordination entity transport"/>
    <property type="evidence" value="ECO:0007669"/>
    <property type="project" value="UniProtKB-ARBA"/>
</dbReference>
<evidence type="ECO:0000259" key="8">
    <source>
        <dbReference type="PROSITE" id="PS50983"/>
    </source>
</evidence>
<keyword evidence="3" id="KW-0813">Transport</keyword>
<protein>
    <submittedName>
        <fullName evidence="9">Iron-siderophore ABC transporter substrate-binding protein</fullName>
    </submittedName>
</protein>
<keyword evidence="10" id="KW-1185">Reference proteome</keyword>
<evidence type="ECO:0000256" key="1">
    <source>
        <dbReference type="ARBA" id="ARBA00004196"/>
    </source>
</evidence>
<feature type="domain" description="Fe/B12 periplasmic-binding" evidence="8">
    <location>
        <begin position="53"/>
        <end position="316"/>
    </location>
</feature>
<comment type="caution">
    <text evidence="9">The sequence shown here is derived from an EMBL/GenBank/DDBJ whole genome shotgun (WGS) entry which is preliminary data.</text>
</comment>
<feature type="coiled-coil region" evidence="6">
    <location>
        <begin position="153"/>
        <end position="180"/>
    </location>
</feature>
<evidence type="ECO:0000256" key="5">
    <source>
        <dbReference type="ARBA" id="ARBA00022729"/>
    </source>
</evidence>
<evidence type="ECO:0000256" key="7">
    <source>
        <dbReference type="SAM" id="SignalP"/>
    </source>
</evidence>
<dbReference type="PANTHER" id="PTHR30532:SF21">
    <property type="entry name" value="SIDEROPHORE-BINDING LIPOPROTEIN YFIY-RELATED"/>
    <property type="match status" value="1"/>
</dbReference>
<evidence type="ECO:0000313" key="10">
    <source>
        <dbReference type="Proteomes" id="UP000267400"/>
    </source>
</evidence>
<sequence>MTTRARIRHRWLAMLLVTLMPWGATALAADDARDGRTVANAFGDTRLPATPRRVVTLYQGATDSAVALGLTPVGVVDSWLEPPMYRYLREALAGVEHVGLETQPNLEKVAWLAPDLIMATRFRHERVRPLLEKIAPTVATGSVFDFRASLALLAEATGRKARAQELLQDWDERVADFRRRIKDTLGGAWPQKAAVVRFKSDHVRLYSTGFAGSILDELGFEQPGSVQDQGWGMKLTSEENIPVMNADVIFVLLEPDDPAIAENYRHWTSHPLWQRLDAVQHRRVFEVDAVNWIMGGGILAANAMLDDLYAHYGLNQPRSPMTPGPAISTEAASSNPASCAGKASAMAPARDEVLAAC</sequence>
<dbReference type="AlphaFoldDB" id="A0A431V1V8"/>
<feature type="signal peptide" evidence="7">
    <location>
        <begin position="1"/>
        <end position="28"/>
    </location>
</feature>
<keyword evidence="6" id="KW-0175">Coiled coil</keyword>
<proteinExistence type="inferred from homology"/>
<dbReference type="PROSITE" id="PS50983">
    <property type="entry name" value="FE_B12_PBP"/>
    <property type="match status" value="1"/>
</dbReference>
<dbReference type="PANTHER" id="PTHR30532">
    <property type="entry name" value="IRON III DICITRATE-BINDING PERIPLASMIC PROTEIN"/>
    <property type="match status" value="1"/>
</dbReference>
<evidence type="ECO:0000256" key="6">
    <source>
        <dbReference type="SAM" id="Coils"/>
    </source>
</evidence>
<dbReference type="Pfam" id="PF01497">
    <property type="entry name" value="Peripla_BP_2"/>
    <property type="match status" value="1"/>
</dbReference>
<dbReference type="Gene3D" id="3.40.50.1980">
    <property type="entry name" value="Nitrogenase molybdenum iron protein domain"/>
    <property type="match status" value="2"/>
</dbReference>
<evidence type="ECO:0000256" key="4">
    <source>
        <dbReference type="ARBA" id="ARBA00022496"/>
    </source>
</evidence>
<dbReference type="Proteomes" id="UP000267400">
    <property type="component" value="Unassembled WGS sequence"/>
</dbReference>
<keyword evidence="5 7" id="KW-0732">Signal</keyword>
<organism evidence="9 10">
    <name type="scientific">Halomonas nitroreducens</name>
    <dbReference type="NCBI Taxonomy" id="447425"/>
    <lineage>
        <taxon>Bacteria</taxon>
        <taxon>Pseudomonadati</taxon>
        <taxon>Pseudomonadota</taxon>
        <taxon>Gammaproteobacteria</taxon>
        <taxon>Oceanospirillales</taxon>
        <taxon>Halomonadaceae</taxon>
        <taxon>Halomonas</taxon>
    </lineage>
</organism>
<dbReference type="InterPro" id="IPR051313">
    <property type="entry name" value="Bact_iron-sidero_bind"/>
</dbReference>
<dbReference type="GO" id="GO:0030288">
    <property type="term" value="C:outer membrane-bounded periplasmic space"/>
    <property type="evidence" value="ECO:0007669"/>
    <property type="project" value="TreeGrafter"/>
</dbReference>
<dbReference type="OrthoDB" id="9793175at2"/>
<evidence type="ECO:0000256" key="3">
    <source>
        <dbReference type="ARBA" id="ARBA00022448"/>
    </source>
</evidence>
<name>A0A431V1V8_9GAMM</name>
<accession>A0A431V1V8</accession>
<dbReference type="InterPro" id="IPR002491">
    <property type="entry name" value="ABC_transptr_periplasmic_BD"/>
</dbReference>
<keyword evidence="4" id="KW-0406">Ion transport</keyword>